<dbReference type="InterPro" id="IPR012334">
    <property type="entry name" value="Pectin_lyas_fold"/>
</dbReference>
<keyword evidence="3" id="KW-1003">Cell membrane</keyword>
<dbReference type="Proteomes" id="UP000735302">
    <property type="component" value="Unassembled WGS sequence"/>
</dbReference>
<comment type="subcellular location">
    <subcellularLocation>
        <location evidence="1">Cell membrane</location>
    </subcellularLocation>
</comment>
<dbReference type="Pfam" id="PF15711">
    <property type="entry name" value="ILEI"/>
    <property type="match status" value="1"/>
</dbReference>
<evidence type="ECO:0000256" key="3">
    <source>
        <dbReference type="ARBA" id="ARBA00022475"/>
    </source>
</evidence>
<dbReference type="InterPro" id="IPR019316">
    <property type="entry name" value="G8_domain"/>
</dbReference>
<evidence type="ECO:0000256" key="5">
    <source>
        <dbReference type="ARBA" id="ARBA00023180"/>
    </source>
</evidence>
<keyword evidence="5" id="KW-0325">Glycoprotein</keyword>
<dbReference type="InterPro" id="IPR039477">
    <property type="entry name" value="ILEI/PANDER_dom"/>
</dbReference>
<dbReference type="InterPro" id="IPR052252">
    <property type="entry name" value="CEMIP/CEMIP2"/>
</dbReference>
<evidence type="ECO:0000256" key="2">
    <source>
        <dbReference type="ARBA" id="ARBA00007586"/>
    </source>
</evidence>
<dbReference type="AlphaFoldDB" id="A0AAV4DMA2"/>
<gene>
    <name evidence="9" type="ORF">PoB_007173700</name>
</gene>
<protein>
    <submittedName>
        <fullName evidence="9">Transmembrane protein 2-like</fullName>
    </submittedName>
</protein>
<keyword evidence="7" id="KW-0732">Signal</keyword>
<sequence>MRQTLSFLWGVAFLAISSRVFCAAQSCPWDDKELKSWRDPNSWPLAHVPKKDEHVFIPAGTKIVLDTPIPRFKTIEINGSLVWGNVDGIRMETGYVLVNGEFHIGSEECNFEKEADIFLYGKTNSPDEIKGFGRKFIGGNPGSKIEIHGKQKQSWTKLIATVYPTTPGPCGFVYDSLDVYVKRKFGIWINVWNADGTNLRLESFDLTRSNKDLTLATLATAIKNIPDGKILGVAIFKSLTFGPLTEGYEEVFKALEGLGASQIRHVGEYEPYVFIAEAGKTVCTEEQHTKRRPGYTGRVDASVKFDHGDLVFQAISVAEQNGKRDQARFRVLHREAAYPKLSFLHDVSTWRPGDEIVVASTDFEWRQAEVKTIIPCRECMPNQVRVEDERAEVGLLSRNIRVEGEIQPDCYSYTEEEEALCKRFKRDTFGGHIKFLHNSWARVEGVQLTGMGQQGVLATYPLHYHLADSVQGQYVRNNVIRNSNSRCVTIHGTDYLEVSDNVCYMHLGHGIFLEDSAEQNNTIRRNLIIGTQYGTLLLTDRDANWCKDRDFCDLLSSIWITHPRNYFTENVAAGSDGFGIVLAFADRPLGPSYERMKNRGLYEEMSTRYMKVAEFSKNTMHSNKRGGLWFDNRLSYGQIDMHKYVPENGKLGLNQYTPRDPPTPNGTIIESILSELTLYKNEDRNTWMRCGNIVITNSSFADSCVSYVAAHSGEDPTSCDVRNSIFIGETDNKGTPWTYTFNHPSLRHMKKSKRPSHYFDRSIPKRRPDFLISAVQFYQGPVYLDNCYFDQYKTEYYNDSVLETYGFRPMKPAAALTFHPNNHYPMIPTSGVSNLRFGFCDGEDNSFRVMDGNASTTWWTEFDGTLNVNFRDYDGTLTGTARTQIVNDRPFFTTNRCTSKSKWGLSVCPYKYFQLVVRGGSGVLQNRYKGKTPVLIRRDEHPEDVYAQKGITAHKFLLMVSKSYTIFFNDTLGDSPRDIQLRPRFGLEKGEVVRIALCLPKSTTKFSVYSRIIRLNPKRYLSPRQVFSLEEVDNDNEMRSWFWDQANGYLYMKIYSPLELENPDQECPGNECIEWDIIREDGGNEPAVCDGVVPPFVMRDRAKKVKFRRCRTKGSPEGLGAPIESGYVAPSTSSGTCGSPFKLFGQ</sequence>
<comment type="caution">
    <text evidence="9">The sequence shown here is derived from an EMBL/GenBank/DDBJ whole genome shotgun (WGS) entry which is preliminary data.</text>
</comment>
<evidence type="ECO:0000313" key="10">
    <source>
        <dbReference type="Proteomes" id="UP000735302"/>
    </source>
</evidence>
<dbReference type="PANTHER" id="PTHR15535">
    <property type="entry name" value="TRANSMEMBRANE PROTEIN 2-RELATED"/>
    <property type="match status" value="1"/>
</dbReference>
<dbReference type="InterPro" id="IPR011050">
    <property type="entry name" value="Pectin_lyase_fold/virulence"/>
</dbReference>
<dbReference type="SMART" id="SM01225">
    <property type="entry name" value="G8"/>
    <property type="match status" value="1"/>
</dbReference>
<keyword evidence="3" id="KW-0472">Membrane</keyword>
<dbReference type="Pfam" id="PF24606">
    <property type="entry name" value="CEMIP_beta-hel"/>
    <property type="match status" value="1"/>
</dbReference>
<organism evidence="9 10">
    <name type="scientific">Plakobranchus ocellatus</name>
    <dbReference type="NCBI Taxonomy" id="259542"/>
    <lineage>
        <taxon>Eukaryota</taxon>
        <taxon>Metazoa</taxon>
        <taxon>Spiralia</taxon>
        <taxon>Lophotrochozoa</taxon>
        <taxon>Mollusca</taxon>
        <taxon>Gastropoda</taxon>
        <taxon>Heterobranchia</taxon>
        <taxon>Euthyneura</taxon>
        <taxon>Panpulmonata</taxon>
        <taxon>Sacoglossa</taxon>
        <taxon>Placobranchoidea</taxon>
        <taxon>Plakobranchidae</taxon>
        <taxon>Plakobranchus</taxon>
    </lineage>
</organism>
<dbReference type="PROSITE" id="PS51484">
    <property type="entry name" value="G8"/>
    <property type="match status" value="1"/>
</dbReference>
<evidence type="ECO:0000259" key="8">
    <source>
        <dbReference type="PROSITE" id="PS51484"/>
    </source>
</evidence>
<dbReference type="InterPro" id="IPR055401">
    <property type="entry name" value="CEMIP_beta-hel_dom"/>
</dbReference>
<dbReference type="InterPro" id="IPR055400">
    <property type="entry name" value="CEMIP_X"/>
</dbReference>
<evidence type="ECO:0000313" key="9">
    <source>
        <dbReference type="EMBL" id="GFO45232.1"/>
    </source>
</evidence>
<evidence type="ECO:0000256" key="7">
    <source>
        <dbReference type="SAM" id="SignalP"/>
    </source>
</evidence>
<keyword evidence="10" id="KW-1185">Reference proteome</keyword>
<keyword evidence="9" id="KW-0812">Transmembrane</keyword>
<comment type="similarity">
    <text evidence="2">Belongs to the CEMIP family.</text>
</comment>
<dbReference type="GO" id="GO:0005886">
    <property type="term" value="C:plasma membrane"/>
    <property type="evidence" value="ECO:0007669"/>
    <property type="project" value="UniProtKB-SubCell"/>
</dbReference>
<dbReference type="GO" id="GO:0016798">
    <property type="term" value="F:hydrolase activity, acting on glycosyl bonds"/>
    <property type="evidence" value="ECO:0007669"/>
    <property type="project" value="UniProtKB-KW"/>
</dbReference>
<feature type="domain" description="G8" evidence="8">
    <location>
        <begin position="41"/>
        <end position="160"/>
    </location>
</feature>
<reference evidence="9 10" key="1">
    <citation type="journal article" date="2021" name="Elife">
        <title>Chloroplast acquisition without the gene transfer in kleptoplastic sea slugs, Plakobranchus ocellatus.</title>
        <authorList>
            <person name="Maeda T."/>
            <person name="Takahashi S."/>
            <person name="Yoshida T."/>
            <person name="Shimamura S."/>
            <person name="Takaki Y."/>
            <person name="Nagai Y."/>
            <person name="Toyoda A."/>
            <person name="Suzuki Y."/>
            <person name="Arimoto A."/>
            <person name="Ishii H."/>
            <person name="Satoh N."/>
            <person name="Nishiyama T."/>
            <person name="Hasebe M."/>
            <person name="Maruyama T."/>
            <person name="Minagawa J."/>
            <person name="Obokata J."/>
            <person name="Shigenobu S."/>
        </authorList>
    </citation>
    <scope>NUCLEOTIDE SEQUENCE [LARGE SCALE GENOMIC DNA]</scope>
</reference>
<name>A0AAV4DMA2_9GAST</name>
<dbReference type="EMBL" id="BLXT01008026">
    <property type="protein sequence ID" value="GFO45232.1"/>
    <property type="molecule type" value="Genomic_DNA"/>
</dbReference>
<keyword evidence="6" id="KW-0326">Glycosidase</keyword>
<evidence type="ECO:0000256" key="6">
    <source>
        <dbReference type="ARBA" id="ARBA00023295"/>
    </source>
</evidence>
<keyword evidence="4" id="KW-0378">Hydrolase</keyword>
<dbReference type="PANTHER" id="PTHR15535:SF17">
    <property type="entry name" value="TRANSMEMBRANE PROTEIN"/>
    <property type="match status" value="1"/>
</dbReference>
<dbReference type="Pfam" id="PF10162">
    <property type="entry name" value="G8"/>
    <property type="match status" value="1"/>
</dbReference>
<dbReference type="Gene3D" id="2.160.20.10">
    <property type="entry name" value="Single-stranded right-handed beta-helix, Pectin lyase-like"/>
    <property type="match status" value="1"/>
</dbReference>
<evidence type="ECO:0000256" key="4">
    <source>
        <dbReference type="ARBA" id="ARBA00022801"/>
    </source>
</evidence>
<accession>A0AAV4DMA2</accession>
<feature type="chain" id="PRO_5043416511" evidence="7">
    <location>
        <begin position="23"/>
        <end position="1146"/>
    </location>
</feature>
<feature type="signal peptide" evidence="7">
    <location>
        <begin position="1"/>
        <end position="22"/>
    </location>
</feature>
<proteinExistence type="inferred from homology"/>
<dbReference type="Pfam" id="PF24605">
    <property type="entry name" value="CEMIP_X"/>
    <property type="match status" value="1"/>
</dbReference>
<dbReference type="SUPFAM" id="SSF51126">
    <property type="entry name" value="Pectin lyase-like"/>
    <property type="match status" value="1"/>
</dbReference>
<evidence type="ECO:0000256" key="1">
    <source>
        <dbReference type="ARBA" id="ARBA00004236"/>
    </source>
</evidence>